<accession>A0AAE1DAN7</accession>
<comment type="caution">
    <text evidence="1">The sequence shown here is derived from an EMBL/GenBank/DDBJ whole genome shotgun (WGS) entry which is preliminary data.</text>
</comment>
<gene>
    <name evidence="1" type="ORF">RRG08_065521</name>
</gene>
<protein>
    <submittedName>
        <fullName evidence="1">Uncharacterized protein</fullName>
    </submittedName>
</protein>
<evidence type="ECO:0000313" key="2">
    <source>
        <dbReference type="Proteomes" id="UP001283361"/>
    </source>
</evidence>
<name>A0AAE1DAN7_9GAST</name>
<keyword evidence="2" id="KW-1185">Reference proteome</keyword>
<dbReference type="AlphaFoldDB" id="A0AAE1DAN7"/>
<sequence>MLWNDLASTKVAMDNHNVERRGE</sequence>
<evidence type="ECO:0000313" key="1">
    <source>
        <dbReference type="EMBL" id="KAK3762523.1"/>
    </source>
</evidence>
<reference evidence="1" key="1">
    <citation type="journal article" date="2023" name="G3 (Bethesda)">
        <title>A reference genome for the long-term kleptoplast-retaining sea slug Elysia crispata morphotype clarki.</title>
        <authorList>
            <person name="Eastman K.E."/>
            <person name="Pendleton A.L."/>
            <person name="Shaikh M.A."/>
            <person name="Suttiyut T."/>
            <person name="Ogas R."/>
            <person name="Tomko P."/>
            <person name="Gavelis G."/>
            <person name="Widhalm J.R."/>
            <person name="Wisecaver J.H."/>
        </authorList>
    </citation>
    <scope>NUCLEOTIDE SEQUENCE</scope>
    <source>
        <strain evidence="1">ECLA1</strain>
    </source>
</reference>
<dbReference type="Proteomes" id="UP001283361">
    <property type="component" value="Unassembled WGS sequence"/>
</dbReference>
<organism evidence="1 2">
    <name type="scientific">Elysia crispata</name>
    <name type="common">lettuce slug</name>
    <dbReference type="NCBI Taxonomy" id="231223"/>
    <lineage>
        <taxon>Eukaryota</taxon>
        <taxon>Metazoa</taxon>
        <taxon>Spiralia</taxon>
        <taxon>Lophotrochozoa</taxon>
        <taxon>Mollusca</taxon>
        <taxon>Gastropoda</taxon>
        <taxon>Heterobranchia</taxon>
        <taxon>Euthyneura</taxon>
        <taxon>Panpulmonata</taxon>
        <taxon>Sacoglossa</taxon>
        <taxon>Placobranchoidea</taxon>
        <taxon>Plakobranchidae</taxon>
        <taxon>Elysia</taxon>
    </lineage>
</organism>
<proteinExistence type="predicted"/>
<dbReference type="EMBL" id="JAWDGP010004704">
    <property type="protein sequence ID" value="KAK3762523.1"/>
    <property type="molecule type" value="Genomic_DNA"/>
</dbReference>